<feature type="region of interest" description="Disordered" evidence="2">
    <location>
        <begin position="304"/>
        <end position="342"/>
    </location>
</feature>
<keyword evidence="1 4" id="KW-0732">Signal</keyword>
<feature type="chain" id="PRO_5042003508" description="Yeast cell wall synthesis Kre9/Knh1-like N-terminal domain-containing protein" evidence="4">
    <location>
        <begin position="19"/>
        <end position="398"/>
    </location>
</feature>
<dbReference type="EMBL" id="JASNWA010000011">
    <property type="protein sequence ID" value="KAK3167513.1"/>
    <property type="molecule type" value="Genomic_DNA"/>
</dbReference>
<dbReference type="GO" id="GO:0005576">
    <property type="term" value="C:extracellular region"/>
    <property type="evidence" value="ECO:0007669"/>
    <property type="project" value="TreeGrafter"/>
</dbReference>
<feature type="transmembrane region" description="Helical" evidence="3">
    <location>
        <begin position="352"/>
        <end position="372"/>
    </location>
</feature>
<dbReference type="Pfam" id="PF10342">
    <property type="entry name" value="Kre9_KNH"/>
    <property type="match status" value="1"/>
</dbReference>
<evidence type="ECO:0000256" key="1">
    <source>
        <dbReference type="ARBA" id="ARBA00022729"/>
    </source>
</evidence>
<dbReference type="PANTHER" id="PTHR28154:SF1">
    <property type="entry name" value="CELL WALL SYNTHESIS PROTEIN KNH1-RELATED"/>
    <property type="match status" value="1"/>
</dbReference>
<dbReference type="GO" id="GO:0031505">
    <property type="term" value="P:fungal-type cell wall organization"/>
    <property type="evidence" value="ECO:0007669"/>
    <property type="project" value="TreeGrafter"/>
</dbReference>
<feature type="domain" description="Yeast cell wall synthesis Kre9/Knh1-like N-terminal" evidence="5">
    <location>
        <begin position="25"/>
        <end position="126"/>
    </location>
</feature>
<feature type="region of interest" description="Disordered" evidence="2">
    <location>
        <begin position="146"/>
        <end position="193"/>
    </location>
</feature>
<comment type="caution">
    <text evidence="6">The sequence shown here is derived from an EMBL/GenBank/DDBJ whole genome shotgun (WGS) entry which is preliminary data.</text>
</comment>
<dbReference type="InterPro" id="IPR045328">
    <property type="entry name" value="Kre9/Knh1"/>
</dbReference>
<name>A0AAD9Z166_9LECA</name>
<dbReference type="AlphaFoldDB" id="A0AAD9Z166"/>
<feature type="compositionally biased region" description="Low complexity" evidence="2">
    <location>
        <begin position="159"/>
        <end position="178"/>
    </location>
</feature>
<gene>
    <name evidence="6" type="ORF">OEA41_010640</name>
</gene>
<dbReference type="GO" id="GO:0006078">
    <property type="term" value="P:(1-&gt;6)-beta-D-glucan biosynthetic process"/>
    <property type="evidence" value="ECO:0007669"/>
    <property type="project" value="InterPro"/>
</dbReference>
<keyword evidence="3" id="KW-0472">Membrane</keyword>
<organism evidence="6 7">
    <name type="scientific">Lepraria neglecta</name>
    <dbReference type="NCBI Taxonomy" id="209136"/>
    <lineage>
        <taxon>Eukaryota</taxon>
        <taxon>Fungi</taxon>
        <taxon>Dikarya</taxon>
        <taxon>Ascomycota</taxon>
        <taxon>Pezizomycotina</taxon>
        <taxon>Lecanoromycetes</taxon>
        <taxon>OSLEUM clade</taxon>
        <taxon>Lecanoromycetidae</taxon>
        <taxon>Lecanorales</taxon>
        <taxon>Lecanorineae</taxon>
        <taxon>Stereocaulaceae</taxon>
        <taxon>Lepraria</taxon>
    </lineage>
</organism>
<evidence type="ECO:0000256" key="4">
    <source>
        <dbReference type="SAM" id="SignalP"/>
    </source>
</evidence>
<sequence length="398" mass="41145">MLFNLLVLLAAVAPYTLADVQFTFPTAGAQETGNTAVYIAWKESGTGPAISSFGQYNLSLCAGGNDAGSYAELSLITEGGYFGAGSSASDTVSVDIGESIQNAYFLQMNSSTPGGTVMNFSDRFSLSGMTGTFPPKIRQGAEIITGTDGPAAQNNIAGSSSSATSASTVPSTTLSPTPTSSPPPTPAQKSSGLSSSAKIGIGLGVPLGIIILAFAAFLGYRYGKRGTGKAMAPTVEAQSHATSCLRDAPVSQKQGWRGLWTSREYTIYLRTFHPVRGFSVGESALDAPYTTVFLTEKFTTGTTNSAMLQPSTVPSKASSPTSTSSPAPTILPTSPPPISQPISTGLKSSAKIGIGLGIPLGVMILAFIAFLVHHRRNRRSVKEVVTPTAEEPSHGLSQ</sequence>
<keyword evidence="3" id="KW-0812">Transmembrane</keyword>
<evidence type="ECO:0000256" key="3">
    <source>
        <dbReference type="SAM" id="Phobius"/>
    </source>
</evidence>
<evidence type="ECO:0000313" key="7">
    <source>
        <dbReference type="Proteomes" id="UP001276659"/>
    </source>
</evidence>
<feature type="signal peptide" evidence="4">
    <location>
        <begin position="1"/>
        <end position="18"/>
    </location>
</feature>
<reference evidence="6" key="1">
    <citation type="submission" date="2022-11" db="EMBL/GenBank/DDBJ databases">
        <title>Chromosomal genome sequence assembly and mating type (MAT) locus characterization of the leprose asexual lichenized fungus Lepraria neglecta (Nyl.) Erichsen.</title>
        <authorList>
            <person name="Allen J.L."/>
            <person name="Pfeffer B."/>
        </authorList>
    </citation>
    <scope>NUCLEOTIDE SEQUENCE</scope>
    <source>
        <strain evidence="6">Allen 5258</strain>
    </source>
</reference>
<keyword evidence="3" id="KW-1133">Transmembrane helix</keyword>
<dbReference type="InterPro" id="IPR018466">
    <property type="entry name" value="Kre9/Knh1-like_N"/>
</dbReference>
<dbReference type="Proteomes" id="UP001276659">
    <property type="component" value="Unassembled WGS sequence"/>
</dbReference>
<dbReference type="PANTHER" id="PTHR28154">
    <property type="entry name" value="CELL WALL SYNTHESIS PROTEIN KNH1-RELATED"/>
    <property type="match status" value="1"/>
</dbReference>
<evidence type="ECO:0000259" key="5">
    <source>
        <dbReference type="Pfam" id="PF10342"/>
    </source>
</evidence>
<protein>
    <recommendedName>
        <fullName evidence="5">Yeast cell wall synthesis Kre9/Knh1-like N-terminal domain-containing protein</fullName>
    </recommendedName>
</protein>
<feature type="compositionally biased region" description="Low complexity" evidence="2">
    <location>
        <begin position="310"/>
        <end position="332"/>
    </location>
</feature>
<evidence type="ECO:0000256" key="2">
    <source>
        <dbReference type="SAM" id="MobiDB-lite"/>
    </source>
</evidence>
<accession>A0AAD9Z166</accession>
<feature type="transmembrane region" description="Helical" evidence="3">
    <location>
        <begin position="199"/>
        <end position="220"/>
    </location>
</feature>
<keyword evidence="7" id="KW-1185">Reference proteome</keyword>
<dbReference type="GO" id="GO:0042546">
    <property type="term" value="P:cell wall biogenesis"/>
    <property type="evidence" value="ECO:0007669"/>
    <property type="project" value="InterPro"/>
</dbReference>
<evidence type="ECO:0000313" key="6">
    <source>
        <dbReference type="EMBL" id="KAK3167513.1"/>
    </source>
</evidence>
<proteinExistence type="predicted"/>